<keyword evidence="2" id="KW-1185">Reference proteome</keyword>
<dbReference type="Gene3D" id="1.10.510.10">
    <property type="entry name" value="Transferase(Phosphotransferase) domain 1"/>
    <property type="match status" value="1"/>
</dbReference>
<accession>A0A9X0C469</accession>
<evidence type="ECO:0000313" key="2">
    <source>
        <dbReference type="Proteomes" id="UP001149954"/>
    </source>
</evidence>
<evidence type="ECO:0008006" key="3">
    <source>
        <dbReference type="Google" id="ProtNLM"/>
    </source>
</evidence>
<organism evidence="1 2">
    <name type="scientific">Penicillium fimorum</name>
    <dbReference type="NCBI Taxonomy" id="1882269"/>
    <lineage>
        <taxon>Eukaryota</taxon>
        <taxon>Fungi</taxon>
        <taxon>Dikarya</taxon>
        <taxon>Ascomycota</taxon>
        <taxon>Pezizomycotina</taxon>
        <taxon>Eurotiomycetes</taxon>
        <taxon>Eurotiomycetidae</taxon>
        <taxon>Eurotiales</taxon>
        <taxon>Aspergillaceae</taxon>
        <taxon>Penicillium</taxon>
    </lineage>
</organism>
<protein>
    <recommendedName>
        <fullName evidence="3">Protein kinase domain-containing protein</fullName>
    </recommendedName>
</protein>
<proteinExistence type="predicted"/>
<dbReference type="Proteomes" id="UP001149954">
    <property type="component" value="Unassembled WGS sequence"/>
</dbReference>
<dbReference type="OrthoDB" id="5979581at2759"/>
<name>A0A9X0C469_9EURO</name>
<gene>
    <name evidence="1" type="ORF">N7463_009394</name>
</gene>
<comment type="caution">
    <text evidence="1">The sequence shown here is derived from an EMBL/GenBank/DDBJ whole genome shotgun (WGS) entry which is preliminary data.</text>
</comment>
<sequence>MVSFEDPTVLADFMDSQLEKTMAFKIDSVGRPVYQSCNDFGLLKSLWIFGILLFRHIHDSNGRYDAKLHIAEMIALLGPPPKKSYKGINTCENTCGRNMSDRKTADRFLYEDLIPDRKLDATDSFLWGEEREPFLDFARGMLIQHPDARKTAGELAGYPFLQPGPTTSA</sequence>
<reference evidence="1" key="2">
    <citation type="journal article" date="2023" name="IMA Fungus">
        <title>Comparative genomic study of the Penicillium genus elucidates a diverse pangenome and 15 lateral gene transfer events.</title>
        <authorList>
            <person name="Petersen C."/>
            <person name="Sorensen T."/>
            <person name="Nielsen M.R."/>
            <person name="Sondergaard T.E."/>
            <person name="Sorensen J.L."/>
            <person name="Fitzpatrick D.A."/>
            <person name="Frisvad J.C."/>
            <person name="Nielsen K.L."/>
        </authorList>
    </citation>
    <scope>NUCLEOTIDE SEQUENCE</scope>
    <source>
        <strain evidence="1">IBT 29495</strain>
    </source>
</reference>
<evidence type="ECO:0000313" key="1">
    <source>
        <dbReference type="EMBL" id="KAJ5497407.1"/>
    </source>
</evidence>
<dbReference type="EMBL" id="JAPWDS010000005">
    <property type="protein sequence ID" value="KAJ5497407.1"/>
    <property type="molecule type" value="Genomic_DNA"/>
</dbReference>
<dbReference type="AlphaFoldDB" id="A0A9X0C469"/>
<reference evidence="1" key="1">
    <citation type="submission" date="2022-12" db="EMBL/GenBank/DDBJ databases">
        <authorList>
            <person name="Petersen C."/>
        </authorList>
    </citation>
    <scope>NUCLEOTIDE SEQUENCE</scope>
    <source>
        <strain evidence="1">IBT 29495</strain>
    </source>
</reference>